<feature type="domain" description="RelA/SpoT" evidence="2">
    <location>
        <begin position="45"/>
        <end position="180"/>
    </location>
</feature>
<dbReference type="RefSeq" id="WP_074616585.1">
    <property type="nucleotide sequence ID" value="NZ_CABJDW020000002.1"/>
</dbReference>
<name>A0A4P9CBV9_EUBML</name>
<dbReference type="Gene3D" id="1.10.287.860">
    <property type="entry name" value="Nucleotidyltransferase"/>
    <property type="match status" value="1"/>
</dbReference>
<dbReference type="InterPro" id="IPR007685">
    <property type="entry name" value="RelA_SpoT"/>
</dbReference>
<dbReference type="KEGG" id="emt:CPZ25_018245"/>
<dbReference type="PANTHER" id="PTHR47837">
    <property type="entry name" value="GTP PYROPHOSPHOKINASE YJBM"/>
    <property type="match status" value="1"/>
</dbReference>
<dbReference type="AlphaFoldDB" id="A0A4P9CBV9"/>
<dbReference type="SUPFAM" id="SSF81301">
    <property type="entry name" value="Nucleotidyltransferase"/>
    <property type="match status" value="1"/>
</dbReference>
<dbReference type="SMART" id="SM00954">
    <property type="entry name" value="RelA_SpoT"/>
    <property type="match status" value="1"/>
</dbReference>
<accession>A0A4P9CBV9</accession>
<dbReference type="InterPro" id="IPR043519">
    <property type="entry name" value="NT_sf"/>
</dbReference>
<evidence type="ECO:0000313" key="4">
    <source>
        <dbReference type="Proteomes" id="UP000218387"/>
    </source>
</evidence>
<sequence length="279" mass="32397">MSTQYWQEFLIPYRQAVDELVLKFNSLKNQSMTLGENSPIESVRGRVKTVSSILEKINKYGFDVEDLETNIKDIAGIRIICQFVEDIYEVVDIIHERDGKDMHIVDVKNYMEGEDQSSLKSGRGTPKESGYQSYHLIIRYPVFCALGYREIYAEIQVRTLAMNFWSIIEHSLSYKYKEKLPEALKTRLHNTADSVIGLDQEMSAIRDEIQQAQKLFKMKSSTVNSILDNIDNLYKLDQADKAVAYERDFEELSEQEDLIQLILLKKELESEISRIKEEA</sequence>
<gene>
    <name evidence="3" type="ORF">CPZ25_018245</name>
</gene>
<dbReference type="PANTHER" id="PTHR47837:SF2">
    <property type="entry name" value="GTP PYROPHOSPHOKINASE YWAC"/>
    <property type="match status" value="1"/>
</dbReference>
<dbReference type="Gene3D" id="3.30.460.10">
    <property type="entry name" value="Beta Polymerase, domain 2"/>
    <property type="match status" value="1"/>
</dbReference>
<reference evidence="3 4" key="1">
    <citation type="submission" date="2018-05" db="EMBL/GenBank/DDBJ databases">
        <title>Genome comparison of Eubacterium sp.</title>
        <authorList>
            <person name="Feng Y."/>
            <person name="Sanchez-Andrea I."/>
            <person name="Stams A.J.M."/>
            <person name="De Vos W.M."/>
        </authorList>
    </citation>
    <scope>NUCLEOTIDE SEQUENCE [LARGE SCALE GENOMIC DNA]</scope>
    <source>
        <strain evidence="3 4">YI</strain>
    </source>
</reference>
<protein>
    <submittedName>
        <fullName evidence="3">GTP pyrophosphokinase family protein</fullName>
    </submittedName>
</protein>
<keyword evidence="3" id="KW-0418">Kinase</keyword>
<evidence type="ECO:0000256" key="1">
    <source>
        <dbReference type="ARBA" id="ARBA00004976"/>
    </source>
</evidence>
<dbReference type="GO" id="GO:0015970">
    <property type="term" value="P:guanosine tetraphosphate biosynthetic process"/>
    <property type="evidence" value="ECO:0007669"/>
    <property type="project" value="UniProtKB-UniPathway"/>
</dbReference>
<dbReference type="UniPathway" id="UPA00908">
    <property type="reaction ID" value="UER00884"/>
</dbReference>
<proteinExistence type="predicted"/>
<dbReference type="GO" id="GO:0016301">
    <property type="term" value="F:kinase activity"/>
    <property type="evidence" value="ECO:0007669"/>
    <property type="project" value="UniProtKB-KW"/>
</dbReference>
<dbReference type="CDD" id="cd05399">
    <property type="entry name" value="NT_Rel-Spo_like"/>
    <property type="match status" value="1"/>
</dbReference>
<dbReference type="Proteomes" id="UP000218387">
    <property type="component" value="Chromosome"/>
</dbReference>
<dbReference type="InterPro" id="IPR052366">
    <property type="entry name" value="GTP_Pyrophosphokinase"/>
</dbReference>
<comment type="pathway">
    <text evidence="1">Purine metabolism; ppGpp biosynthesis; ppGpp from GTP: step 1/2.</text>
</comment>
<evidence type="ECO:0000259" key="2">
    <source>
        <dbReference type="SMART" id="SM00954"/>
    </source>
</evidence>
<keyword evidence="3" id="KW-0808">Transferase</keyword>
<keyword evidence="4" id="KW-1185">Reference proteome</keyword>
<dbReference type="EMBL" id="CP029487">
    <property type="protein sequence ID" value="QCT73170.1"/>
    <property type="molecule type" value="Genomic_DNA"/>
</dbReference>
<organism evidence="3 4">
    <name type="scientific">Eubacterium maltosivorans</name>
    <dbReference type="NCBI Taxonomy" id="2041044"/>
    <lineage>
        <taxon>Bacteria</taxon>
        <taxon>Bacillati</taxon>
        <taxon>Bacillota</taxon>
        <taxon>Clostridia</taxon>
        <taxon>Eubacteriales</taxon>
        <taxon>Eubacteriaceae</taxon>
        <taxon>Eubacterium</taxon>
    </lineage>
</organism>
<evidence type="ECO:0000313" key="3">
    <source>
        <dbReference type="EMBL" id="QCT73170.1"/>
    </source>
</evidence>
<dbReference type="Pfam" id="PF04607">
    <property type="entry name" value="RelA_SpoT"/>
    <property type="match status" value="1"/>
</dbReference>